<evidence type="ECO:0000313" key="3">
    <source>
        <dbReference type="Proteomes" id="UP000199008"/>
    </source>
</evidence>
<feature type="domain" description="HTH cro/C1-type" evidence="1">
    <location>
        <begin position="8"/>
        <end position="61"/>
    </location>
</feature>
<gene>
    <name evidence="2" type="ORF">SAMN05216216_11512</name>
</gene>
<reference evidence="3" key="1">
    <citation type="submission" date="2016-10" db="EMBL/GenBank/DDBJ databases">
        <authorList>
            <person name="Varghese N."/>
            <person name="Submissions S."/>
        </authorList>
    </citation>
    <scope>NUCLEOTIDE SEQUENCE [LARGE SCALE GENOMIC DNA]</scope>
    <source>
        <strain evidence="3">CGMCC 1.8895</strain>
    </source>
</reference>
<dbReference type="Proteomes" id="UP000199008">
    <property type="component" value="Unassembled WGS sequence"/>
</dbReference>
<dbReference type="Pfam" id="PF01381">
    <property type="entry name" value="HTH_3"/>
    <property type="match status" value="1"/>
</dbReference>
<sequence>MTTIGDRIRRERRRQGYSQKRLCDDICSQSTLSRLESNNLNLSFLTVNQILGRLNLSVNDLLAQEESIQENIFFSRLDEARDARDYNMMEKLMAEFSHVTEEPSAKVKMYMKWHFGLVAISRKDFVTSNTLLEYALHIAEKYKYKDYLPHLHMAIGNTKYYLGEKSLKHYAYAEELCHGLEVPNFKLEMKILHNLIASYTRDGQYRKVILKCKRAINLLNQNESAYLMGDIYCLWINAHGQLGEWDEYEDLKAKTRIIFEHGNCLELLDKLENYSQVNS</sequence>
<evidence type="ECO:0000313" key="2">
    <source>
        <dbReference type="EMBL" id="SDK94994.1"/>
    </source>
</evidence>
<dbReference type="AlphaFoldDB" id="A0A1G9G2V4"/>
<dbReference type="InterPro" id="IPR010982">
    <property type="entry name" value="Lambda_DNA-bd_dom_sf"/>
</dbReference>
<proteinExistence type="predicted"/>
<dbReference type="SMART" id="SM00530">
    <property type="entry name" value="HTH_XRE"/>
    <property type="match status" value="1"/>
</dbReference>
<dbReference type="SUPFAM" id="SSF47413">
    <property type="entry name" value="lambda repressor-like DNA-binding domains"/>
    <property type="match status" value="1"/>
</dbReference>
<dbReference type="RefSeq" id="WP_092986667.1">
    <property type="nucleotide sequence ID" value="NZ_FNFY01000015.1"/>
</dbReference>
<protein>
    <submittedName>
        <fullName evidence="2">Helix-turn-helix</fullName>
    </submittedName>
</protein>
<accession>A0A1G9G2V4</accession>
<dbReference type="Gene3D" id="1.25.40.10">
    <property type="entry name" value="Tetratricopeptide repeat domain"/>
    <property type="match status" value="1"/>
</dbReference>
<organism evidence="2 3">
    <name type="scientific">Lacicoccus qingdaonensis</name>
    <dbReference type="NCBI Taxonomy" id="576118"/>
    <lineage>
        <taxon>Bacteria</taxon>
        <taxon>Bacillati</taxon>
        <taxon>Bacillota</taxon>
        <taxon>Bacilli</taxon>
        <taxon>Bacillales</taxon>
        <taxon>Salinicoccaceae</taxon>
        <taxon>Lacicoccus</taxon>
    </lineage>
</organism>
<dbReference type="SUPFAM" id="SSF48452">
    <property type="entry name" value="TPR-like"/>
    <property type="match status" value="1"/>
</dbReference>
<dbReference type="CDD" id="cd00093">
    <property type="entry name" value="HTH_XRE"/>
    <property type="match status" value="1"/>
</dbReference>
<dbReference type="STRING" id="576118.SAMN05216216_11512"/>
<dbReference type="PANTHER" id="PTHR37038">
    <property type="entry name" value="TRANSCRIPTIONAL REGULATOR-RELATED"/>
    <property type="match status" value="1"/>
</dbReference>
<dbReference type="EMBL" id="FNFY01000015">
    <property type="protein sequence ID" value="SDK94994.1"/>
    <property type="molecule type" value="Genomic_DNA"/>
</dbReference>
<dbReference type="GO" id="GO:0003677">
    <property type="term" value="F:DNA binding"/>
    <property type="evidence" value="ECO:0007669"/>
    <property type="project" value="InterPro"/>
</dbReference>
<dbReference type="InterPro" id="IPR053163">
    <property type="entry name" value="HTH-type_regulator_Rgg"/>
</dbReference>
<dbReference type="PROSITE" id="PS50943">
    <property type="entry name" value="HTH_CROC1"/>
    <property type="match status" value="1"/>
</dbReference>
<evidence type="ECO:0000259" key="1">
    <source>
        <dbReference type="PROSITE" id="PS50943"/>
    </source>
</evidence>
<keyword evidence="3" id="KW-1185">Reference proteome</keyword>
<dbReference type="InterPro" id="IPR001387">
    <property type="entry name" value="Cro/C1-type_HTH"/>
</dbReference>
<dbReference type="InterPro" id="IPR011990">
    <property type="entry name" value="TPR-like_helical_dom_sf"/>
</dbReference>
<dbReference type="PANTHER" id="PTHR37038:SF14">
    <property type="entry name" value="TRANSCRIPTIONAL ACTIVATOR"/>
    <property type="match status" value="1"/>
</dbReference>
<name>A0A1G9G2V4_9BACL</name>